<evidence type="ECO:0000313" key="2">
    <source>
        <dbReference type="Proteomes" id="UP001233999"/>
    </source>
</evidence>
<keyword evidence="2" id="KW-1185">Reference proteome</keyword>
<sequence>SPQNRYSNHISTNLKIIKAIFLLHCHMATSGQNIMLSCRREIAAKECASMFKNKTTTRDMLRLPQECQVSLSMGTTLNIIPEAPVMLKEMLLVYLSWRQILSLVTVFFCIIM</sequence>
<protein>
    <submittedName>
        <fullName evidence="1">Uncharacterized protein</fullName>
    </submittedName>
</protein>
<proteinExistence type="predicted"/>
<gene>
    <name evidence="1" type="ORF">L9F63_007981</name>
</gene>
<dbReference type="EMBL" id="JASPKZ010010256">
    <property type="protein sequence ID" value="KAJ9574856.1"/>
    <property type="molecule type" value="Genomic_DNA"/>
</dbReference>
<feature type="non-terminal residue" evidence="1">
    <location>
        <position position="112"/>
    </location>
</feature>
<name>A0AAD8E2T7_DIPPU</name>
<reference evidence="1" key="2">
    <citation type="submission" date="2023-05" db="EMBL/GenBank/DDBJ databases">
        <authorList>
            <person name="Fouks B."/>
        </authorList>
    </citation>
    <scope>NUCLEOTIDE SEQUENCE</scope>
    <source>
        <strain evidence="1">Stay&amp;Tobe</strain>
        <tissue evidence="1">Testes</tissue>
    </source>
</reference>
<feature type="non-terminal residue" evidence="1">
    <location>
        <position position="1"/>
    </location>
</feature>
<dbReference type="AlphaFoldDB" id="A0AAD8E2T7"/>
<reference evidence="1" key="1">
    <citation type="journal article" date="2023" name="IScience">
        <title>Live-bearing cockroach genome reveals convergent evolutionary mechanisms linked to viviparity in insects and beyond.</title>
        <authorList>
            <person name="Fouks B."/>
            <person name="Harrison M.C."/>
            <person name="Mikhailova A.A."/>
            <person name="Marchal E."/>
            <person name="English S."/>
            <person name="Carruthers M."/>
            <person name="Jennings E.C."/>
            <person name="Chiamaka E.L."/>
            <person name="Frigard R.A."/>
            <person name="Pippel M."/>
            <person name="Attardo G.M."/>
            <person name="Benoit J.B."/>
            <person name="Bornberg-Bauer E."/>
            <person name="Tobe S.S."/>
        </authorList>
    </citation>
    <scope>NUCLEOTIDE SEQUENCE</scope>
    <source>
        <strain evidence="1">Stay&amp;Tobe</strain>
    </source>
</reference>
<organism evidence="1 2">
    <name type="scientific">Diploptera punctata</name>
    <name type="common">Pacific beetle cockroach</name>
    <dbReference type="NCBI Taxonomy" id="6984"/>
    <lineage>
        <taxon>Eukaryota</taxon>
        <taxon>Metazoa</taxon>
        <taxon>Ecdysozoa</taxon>
        <taxon>Arthropoda</taxon>
        <taxon>Hexapoda</taxon>
        <taxon>Insecta</taxon>
        <taxon>Pterygota</taxon>
        <taxon>Neoptera</taxon>
        <taxon>Polyneoptera</taxon>
        <taxon>Dictyoptera</taxon>
        <taxon>Blattodea</taxon>
        <taxon>Blaberoidea</taxon>
        <taxon>Blaberidae</taxon>
        <taxon>Diplopterinae</taxon>
        <taxon>Diploptera</taxon>
    </lineage>
</organism>
<accession>A0AAD8E2T7</accession>
<comment type="caution">
    <text evidence="1">The sequence shown here is derived from an EMBL/GenBank/DDBJ whole genome shotgun (WGS) entry which is preliminary data.</text>
</comment>
<evidence type="ECO:0000313" key="1">
    <source>
        <dbReference type="EMBL" id="KAJ9574856.1"/>
    </source>
</evidence>
<dbReference type="Proteomes" id="UP001233999">
    <property type="component" value="Unassembled WGS sequence"/>
</dbReference>